<dbReference type="AlphaFoldDB" id="A0A6G6WFK9"/>
<dbReference type="RefSeq" id="WP_165234652.1">
    <property type="nucleotide sequence ID" value="NZ_CP049257.1"/>
</dbReference>
<keyword evidence="1" id="KW-0805">Transcription regulation</keyword>
<dbReference type="KEGG" id="nano:G5V58_15660"/>
<evidence type="ECO:0000256" key="1">
    <source>
        <dbReference type="ARBA" id="ARBA00023015"/>
    </source>
</evidence>
<evidence type="ECO:0000313" key="6">
    <source>
        <dbReference type="EMBL" id="QIG44022.1"/>
    </source>
</evidence>
<dbReference type="GO" id="GO:0000976">
    <property type="term" value="F:transcription cis-regulatory region binding"/>
    <property type="evidence" value="ECO:0007669"/>
    <property type="project" value="TreeGrafter"/>
</dbReference>
<protein>
    <submittedName>
        <fullName evidence="6">TetR/AcrR family transcriptional regulator</fullName>
    </submittedName>
</protein>
<evidence type="ECO:0000256" key="4">
    <source>
        <dbReference type="PROSITE-ProRule" id="PRU00335"/>
    </source>
</evidence>
<feature type="DNA-binding region" description="H-T-H motif" evidence="4">
    <location>
        <begin position="40"/>
        <end position="59"/>
    </location>
</feature>
<dbReference type="Pfam" id="PF00440">
    <property type="entry name" value="TetR_N"/>
    <property type="match status" value="1"/>
</dbReference>
<dbReference type="InterPro" id="IPR050109">
    <property type="entry name" value="HTH-type_TetR-like_transc_reg"/>
</dbReference>
<evidence type="ECO:0000313" key="7">
    <source>
        <dbReference type="Proteomes" id="UP000502996"/>
    </source>
</evidence>
<keyword evidence="2 4" id="KW-0238">DNA-binding</keyword>
<dbReference type="Gene3D" id="1.10.357.10">
    <property type="entry name" value="Tetracycline Repressor, domain 2"/>
    <property type="match status" value="1"/>
</dbReference>
<sequence length="200" mass="21871">MKTTRPYTMTARAEAAERTRVAVLDALVALALRRRLADLSLDDVAGEAGVSVQTVLRKFGSRDGLVEAALAHALRVVDQERRAPVGDVSAAVAVVLEHYERLGDGVVLLLAQERDDAQVARIVTHGRALHRTWTETVFAPHLPPAGPGREELVDLLAVATDVYTWQQLRRDRGLDRATTTARMHRLVSALLTAPTPHPED</sequence>
<name>A0A6G6WFK9_9ACTN</name>
<evidence type="ECO:0000256" key="2">
    <source>
        <dbReference type="ARBA" id="ARBA00023125"/>
    </source>
</evidence>
<dbReference type="GO" id="GO:0003700">
    <property type="term" value="F:DNA-binding transcription factor activity"/>
    <property type="evidence" value="ECO:0007669"/>
    <property type="project" value="TreeGrafter"/>
</dbReference>
<dbReference type="InterPro" id="IPR009057">
    <property type="entry name" value="Homeodomain-like_sf"/>
</dbReference>
<dbReference type="Proteomes" id="UP000502996">
    <property type="component" value="Chromosome"/>
</dbReference>
<proteinExistence type="predicted"/>
<dbReference type="InterPro" id="IPR001647">
    <property type="entry name" value="HTH_TetR"/>
</dbReference>
<evidence type="ECO:0000259" key="5">
    <source>
        <dbReference type="PROSITE" id="PS50977"/>
    </source>
</evidence>
<dbReference type="SUPFAM" id="SSF46689">
    <property type="entry name" value="Homeodomain-like"/>
    <property type="match status" value="1"/>
</dbReference>
<evidence type="ECO:0000256" key="3">
    <source>
        <dbReference type="ARBA" id="ARBA00023163"/>
    </source>
</evidence>
<dbReference type="PANTHER" id="PTHR30055">
    <property type="entry name" value="HTH-TYPE TRANSCRIPTIONAL REGULATOR RUTR"/>
    <property type="match status" value="1"/>
</dbReference>
<dbReference type="PANTHER" id="PTHR30055:SF234">
    <property type="entry name" value="HTH-TYPE TRANSCRIPTIONAL REGULATOR BETI"/>
    <property type="match status" value="1"/>
</dbReference>
<keyword evidence="7" id="KW-1185">Reference proteome</keyword>
<keyword evidence="3" id="KW-0804">Transcription</keyword>
<feature type="domain" description="HTH tetR-type" evidence="5">
    <location>
        <begin position="17"/>
        <end position="77"/>
    </location>
</feature>
<gene>
    <name evidence="6" type="ORF">G5V58_15660</name>
</gene>
<dbReference type="PROSITE" id="PS50977">
    <property type="entry name" value="HTH_TETR_2"/>
    <property type="match status" value="1"/>
</dbReference>
<reference evidence="6 7" key="1">
    <citation type="submission" date="2020-02" db="EMBL/GenBank/DDBJ databases">
        <title>Full genome sequence of Nocardioides sp. R-3366.</title>
        <authorList>
            <person name="Im W.-T."/>
        </authorList>
    </citation>
    <scope>NUCLEOTIDE SEQUENCE [LARGE SCALE GENOMIC DNA]</scope>
    <source>
        <strain evidence="6 7">R-3366</strain>
    </source>
</reference>
<organism evidence="6 7">
    <name type="scientific">Nocardioides anomalus</name>
    <dbReference type="NCBI Taxonomy" id="2712223"/>
    <lineage>
        <taxon>Bacteria</taxon>
        <taxon>Bacillati</taxon>
        <taxon>Actinomycetota</taxon>
        <taxon>Actinomycetes</taxon>
        <taxon>Propionibacteriales</taxon>
        <taxon>Nocardioidaceae</taxon>
        <taxon>Nocardioides</taxon>
    </lineage>
</organism>
<dbReference type="EMBL" id="CP049257">
    <property type="protein sequence ID" value="QIG44022.1"/>
    <property type="molecule type" value="Genomic_DNA"/>
</dbReference>
<accession>A0A6G6WFK9</accession>